<dbReference type="SUPFAM" id="SSF56731">
    <property type="entry name" value="DNA primase core"/>
    <property type="match status" value="1"/>
</dbReference>
<dbReference type="Pfam" id="PF08278">
    <property type="entry name" value="DnaG_DnaB_bind"/>
    <property type="match status" value="1"/>
</dbReference>
<dbReference type="InterPro" id="IPR016136">
    <property type="entry name" value="DNA_helicase_N/primase_C"/>
</dbReference>
<dbReference type="InterPro" id="IPR013264">
    <property type="entry name" value="DNAG_N"/>
</dbReference>
<evidence type="ECO:0000256" key="12">
    <source>
        <dbReference type="HAMAP-Rule" id="MF_00974"/>
    </source>
</evidence>
<reference evidence="16" key="2">
    <citation type="submission" date="2020-09" db="EMBL/GenBank/DDBJ databases">
        <authorList>
            <person name="Sun Q."/>
            <person name="Zhou Y."/>
        </authorList>
    </citation>
    <scope>NUCLEOTIDE SEQUENCE</scope>
    <source>
        <strain evidence="16">CGMCC 1.12181</strain>
    </source>
</reference>
<keyword evidence="8 12" id="KW-0862">Zinc</keyword>
<evidence type="ECO:0000256" key="10">
    <source>
        <dbReference type="ARBA" id="ARBA00023125"/>
    </source>
</evidence>
<dbReference type="Pfam" id="PF08275">
    <property type="entry name" value="DNAG_N"/>
    <property type="match status" value="1"/>
</dbReference>
<dbReference type="GO" id="GO:1990077">
    <property type="term" value="C:primosome complex"/>
    <property type="evidence" value="ECO:0007669"/>
    <property type="project" value="UniProtKB-KW"/>
</dbReference>
<evidence type="ECO:0000259" key="15">
    <source>
        <dbReference type="PROSITE" id="PS50880"/>
    </source>
</evidence>
<dbReference type="Gene3D" id="3.40.1360.10">
    <property type="match status" value="1"/>
</dbReference>
<evidence type="ECO:0000256" key="11">
    <source>
        <dbReference type="ARBA" id="ARBA00023163"/>
    </source>
</evidence>
<dbReference type="FunFam" id="3.90.980.10:FF:000001">
    <property type="entry name" value="DNA primase"/>
    <property type="match status" value="1"/>
</dbReference>
<dbReference type="GO" id="GO:0008270">
    <property type="term" value="F:zinc ion binding"/>
    <property type="evidence" value="ECO:0007669"/>
    <property type="project" value="UniProtKB-UniRule"/>
</dbReference>
<dbReference type="SMART" id="SM00493">
    <property type="entry name" value="TOPRIM"/>
    <property type="match status" value="1"/>
</dbReference>
<dbReference type="FunFam" id="3.40.1360.10:FF:000002">
    <property type="entry name" value="DNA primase"/>
    <property type="match status" value="1"/>
</dbReference>
<dbReference type="AlphaFoldDB" id="A0A917CX38"/>
<keyword evidence="6 12" id="KW-0479">Metal-binding</keyword>
<evidence type="ECO:0000256" key="2">
    <source>
        <dbReference type="ARBA" id="ARBA00022515"/>
    </source>
</evidence>
<keyword evidence="4 12" id="KW-0548">Nucleotidyltransferase</keyword>
<dbReference type="NCBIfam" id="TIGR01391">
    <property type="entry name" value="dnaG"/>
    <property type="match status" value="1"/>
</dbReference>
<comment type="function">
    <text evidence="12 13">RNA polymerase that catalyzes the synthesis of short RNA molecules used as primers for DNA polymerase during DNA replication.</text>
</comment>
<dbReference type="InterPro" id="IPR036977">
    <property type="entry name" value="DNA_primase_Znf_CHC2"/>
</dbReference>
<keyword evidence="3 12" id="KW-0808">Transferase</keyword>
<comment type="subunit">
    <text evidence="12">Monomer. Interacts with DnaB.</text>
</comment>
<evidence type="ECO:0000313" key="16">
    <source>
        <dbReference type="EMBL" id="GGG00529.1"/>
    </source>
</evidence>
<dbReference type="Proteomes" id="UP000605253">
    <property type="component" value="Unassembled WGS sequence"/>
</dbReference>
<dbReference type="Pfam" id="PF10410">
    <property type="entry name" value="DnaB_bind"/>
    <property type="match status" value="1"/>
</dbReference>
<dbReference type="InterPro" id="IPR030846">
    <property type="entry name" value="DnaG_bac"/>
</dbReference>
<dbReference type="InterPro" id="IPR013173">
    <property type="entry name" value="DNA_primase_DnaG_DnaB-bd_dom"/>
</dbReference>
<keyword evidence="10 12" id="KW-0238">DNA-binding</keyword>
<comment type="catalytic activity">
    <reaction evidence="12">
        <text>ssDNA + n NTP = ssDNA/pppN(pN)n-1 hybrid + (n-1) diphosphate.</text>
        <dbReference type="EC" id="2.7.7.101"/>
    </reaction>
</comment>
<dbReference type="HAMAP" id="MF_00974">
    <property type="entry name" value="DNA_primase_DnaG"/>
    <property type="match status" value="1"/>
</dbReference>
<comment type="caution">
    <text evidence="16">The sequence shown here is derived from an EMBL/GenBank/DDBJ whole genome shotgun (WGS) entry which is preliminary data.</text>
</comment>
<dbReference type="EC" id="2.7.7.101" evidence="12"/>
<dbReference type="SMART" id="SM00766">
    <property type="entry name" value="DnaG_DnaB_bind"/>
    <property type="match status" value="1"/>
</dbReference>
<dbReference type="GO" id="GO:0003899">
    <property type="term" value="F:DNA-directed RNA polymerase activity"/>
    <property type="evidence" value="ECO:0007669"/>
    <property type="project" value="UniProtKB-UniRule"/>
</dbReference>
<evidence type="ECO:0000256" key="13">
    <source>
        <dbReference type="PIRNR" id="PIRNR002811"/>
    </source>
</evidence>
<evidence type="ECO:0000256" key="14">
    <source>
        <dbReference type="PIRSR" id="PIRSR002811-1"/>
    </source>
</evidence>
<dbReference type="FunFam" id="3.90.580.10:FF:000001">
    <property type="entry name" value="DNA primase"/>
    <property type="match status" value="1"/>
</dbReference>
<dbReference type="InterPro" id="IPR019475">
    <property type="entry name" value="DNA_primase_DnaB-bd"/>
</dbReference>
<evidence type="ECO:0000256" key="8">
    <source>
        <dbReference type="ARBA" id="ARBA00022833"/>
    </source>
</evidence>
<comment type="domain">
    <text evidence="12">Contains an N-terminal zinc-binding domain, a central core domain that contains the primase activity, and a C-terminal DnaB-binding domain.</text>
</comment>
<dbReference type="EMBL" id="BMEO01000012">
    <property type="protein sequence ID" value="GGG00529.1"/>
    <property type="molecule type" value="Genomic_DNA"/>
</dbReference>
<dbReference type="CDD" id="cd03364">
    <property type="entry name" value="TOPRIM_DnaG_primases"/>
    <property type="match status" value="1"/>
</dbReference>
<dbReference type="Gene3D" id="3.90.580.10">
    <property type="entry name" value="Zinc finger, CHC2-type domain"/>
    <property type="match status" value="1"/>
</dbReference>
<keyword evidence="2 12" id="KW-0639">Primosome</keyword>
<dbReference type="SUPFAM" id="SSF117023">
    <property type="entry name" value="DNA primase DnaG, C-terminal domain"/>
    <property type="match status" value="1"/>
</dbReference>
<evidence type="ECO:0000256" key="7">
    <source>
        <dbReference type="ARBA" id="ARBA00022771"/>
    </source>
</evidence>
<evidence type="ECO:0000256" key="5">
    <source>
        <dbReference type="ARBA" id="ARBA00022705"/>
    </source>
</evidence>
<evidence type="ECO:0000256" key="1">
    <source>
        <dbReference type="ARBA" id="ARBA00022478"/>
    </source>
</evidence>
<reference evidence="16" key="1">
    <citation type="journal article" date="2014" name="Int. J. Syst. Evol. Microbiol.">
        <title>Complete genome sequence of Corynebacterium casei LMG S-19264T (=DSM 44701T), isolated from a smear-ripened cheese.</title>
        <authorList>
            <consortium name="US DOE Joint Genome Institute (JGI-PGF)"/>
            <person name="Walter F."/>
            <person name="Albersmeier A."/>
            <person name="Kalinowski J."/>
            <person name="Ruckert C."/>
        </authorList>
    </citation>
    <scope>NUCLEOTIDE SEQUENCE</scope>
    <source>
        <strain evidence="16">CGMCC 1.12181</strain>
    </source>
</reference>
<dbReference type="SUPFAM" id="SSF57783">
    <property type="entry name" value="Zinc beta-ribbon"/>
    <property type="match status" value="1"/>
</dbReference>
<dbReference type="Gene3D" id="1.20.50.20">
    <property type="entry name" value="DnaG, RNA polymerase domain, helical bundle"/>
    <property type="match status" value="1"/>
</dbReference>
<dbReference type="Gene3D" id="3.90.980.10">
    <property type="entry name" value="DNA primase, catalytic core, N-terminal domain"/>
    <property type="match status" value="1"/>
</dbReference>
<keyword evidence="11 12" id="KW-0804">Transcription</keyword>
<dbReference type="InterPro" id="IPR037068">
    <property type="entry name" value="DNA_primase_core_N_sf"/>
</dbReference>
<dbReference type="RefSeq" id="WP_188365827.1">
    <property type="nucleotide sequence ID" value="NZ_BAABJF010000009.1"/>
</dbReference>
<dbReference type="InterPro" id="IPR002694">
    <property type="entry name" value="Znf_CHC2"/>
</dbReference>
<feature type="zinc finger region" description="CHC2-type" evidence="12 14">
    <location>
        <begin position="40"/>
        <end position="64"/>
    </location>
</feature>
<accession>A0A917CX38</accession>
<protein>
    <recommendedName>
        <fullName evidence="12 13">DNA primase</fullName>
        <ecNumber evidence="12">2.7.7.101</ecNumber>
    </recommendedName>
</protein>
<organism evidence="16 17">
    <name type="scientific">Marinicella pacifica</name>
    <dbReference type="NCBI Taxonomy" id="1171543"/>
    <lineage>
        <taxon>Bacteria</taxon>
        <taxon>Pseudomonadati</taxon>
        <taxon>Pseudomonadota</taxon>
        <taxon>Gammaproteobacteria</taxon>
        <taxon>Lysobacterales</taxon>
        <taxon>Marinicellaceae</taxon>
        <taxon>Marinicella</taxon>
    </lineage>
</organism>
<name>A0A917CX38_9GAMM</name>
<evidence type="ECO:0000256" key="9">
    <source>
        <dbReference type="ARBA" id="ARBA00022842"/>
    </source>
</evidence>
<evidence type="ECO:0000256" key="3">
    <source>
        <dbReference type="ARBA" id="ARBA00022679"/>
    </source>
</evidence>
<proteinExistence type="inferred from homology"/>
<dbReference type="PROSITE" id="PS50880">
    <property type="entry name" value="TOPRIM"/>
    <property type="match status" value="1"/>
</dbReference>
<keyword evidence="7 12" id="KW-0863">Zinc-finger</keyword>
<dbReference type="GO" id="GO:0006269">
    <property type="term" value="P:DNA replication, synthesis of primer"/>
    <property type="evidence" value="ECO:0007669"/>
    <property type="project" value="UniProtKB-UniRule"/>
</dbReference>
<dbReference type="InterPro" id="IPR006171">
    <property type="entry name" value="TOPRIM_dom"/>
</dbReference>
<dbReference type="PIRSF" id="PIRSF002811">
    <property type="entry name" value="DnaG"/>
    <property type="match status" value="1"/>
</dbReference>
<dbReference type="InterPro" id="IPR034151">
    <property type="entry name" value="TOPRIM_DnaG_bac"/>
</dbReference>
<gene>
    <name evidence="12 16" type="primary">dnaG</name>
    <name evidence="16" type="ORF">GCM10011365_22240</name>
</gene>
<feature type="domain" description="Toprim" evidence="15">
    <location>
        <begin position="251"/>
        <end position="333"/>
    </location>
</feature>
<dbReference type="InterPro" id="IPR050219">
    <property type="entry name" value="DnaG_primase"/>
</dbReference>
<dbReference type="GO" id="GO:0003677">
    <property type="term" value="F:DNA binding"/>
    <property type="evidence" value="ECO:0007669"/>
    <property type="project" value="UniProtKB-KW"/>
</dbReference>
<comment type="similarity">
    <text evidence="12 13">Belongs to the DnaG primase family.</text>
</comment>
<keyword evidence="17" id="KW-1185">Reference proteome</keyword>
<dbReference type="Gene3D" id="1.10.860.10">
    <property type="entry name" value="DNAb Helicase, Chain A"/>
    <property type="match status" value="1"/>
</dbReference>
<dbReference type="PANTHER" id="PTHR30313:SF2">
    <property type="entry name" value="DNA PRIMASE"/>
    <property type="match status" value="1"/>
</dbReference>
<keyword evidence="5 12" id="KW-0235">DNA replication</keyword>
<dbReference type="GO" id="GO:0005737">
    <property type="term" value="C:cytoplasm"/>
    <property type="evidence" value="ECO:0007669"/>
    <property type="project" value="TreeGrafter"/>
</dbReference>
<dbReference type="PANTHER" id="PTHR30313">
    <property type="entry name" value="DNA PRIMASE"/>
    <property type="match status" value="1"/>
</dbReference>
<comment type="cofactor">
    <cofactor evidence="12 13 14">
        <name>Zn(2+)</name>
        <dbReference type="ChEBI" id="CHEBI:29105"/>
    </cofactor>
    <text evidence="12 13 14">Binds 1 zinc ion per monomer.</text>
</comment>
<dbReference type="Pfam" id="PF01807">
    <property type="entry name" value="Zn_ribbon_DnaG"/>
    <property type="match status" value="1"/>
</dbReference>
<sequence>MAASIPNDFIDELLNHIDIYDVVSPRVSLKKAGKDYAGLCPFHHENTPSFTVSQQKQFFHCFGCGESGSAIGFLMAFEGLDFVDAVKDLAQQAGLEVPLKQVNKHRQHDRNNLYAVTEKVTRIYQQQLKNNPKIIDYLKNRGVDGQTCRTFQIGFAEDRWDGISKRFDADQQGLLDRCGLLSHSNHKSYDKFRNRLMFPIHDRRGRVIAFGGRAVDDDQQPKYLNSPETDLFHKGGELYGYHLARKHSDEDFVIVVEGYMDVVALHRHGIKNAVATLGTATSRDHIALLFKTWPKVVFCFDGDRAGRQAAEKALMTALPMYLDDKIIEFLFLPDKHDPDSYVNRQGAEAFSQALKAAQPLSQFLLDTISRGIDIQTLDGKAQLHERAKEYLMQLPQGAFRQIMQDKVSQITGITAIHRAVTQQKHRSGQPPLNPMRRLLALILNKPALCEDIPDNLEFDLLPFKGAQIINKVIEIQADYPQINSAALLEHFRDRDFSSHLNQLMVVYDHMDEAELDSEMADLTAHLEQLTTTAKINHLREKQLQGGLTDSEKKQLITLLTKKIK</sequence>
<evidence type="ECO:0000313" key="17">
    <source>
        <dbReference type="Proteomes" id="UP000605253"/>
    </source>
</evidence>
<evidence type="ECO:0000256" key="4">
    <source>
        <dbReference type="ARBA" id="ARBA00022695"/>
    </source>
</evidence>
<dbReference type="InterPro" id="IPR006295">
    <property type="entry name" value="DNA_primase_DnaG"/>
</dbReference>
<keyword evidence="9" id="KW-0460">Magnesium</keyword>
<evidence type="ECO:0000256" key="6">
    <source>
        <dbReference type="ARBA" id="ARBA00022723"/>
    </source>
</evidence>
<dbReference type="Pfam" id="PF13662">
    <property type="entry name" value="Toprim_4"/>
    <property type="match status" value="1"/>
</dbReference>
<dbReference type="GO" id="GO:0000428">
    <property type="term" value="C:DNA-directed RNA polymerase complex"/>
    <property type="evidence" value="ECO:0007669"/>
    <property type="project" value="UniProtKB-KW"/>
</dbReference>
<dbReference type="SMART" id="SM00400">
    <property type="entry name" value="ZnF_CHCC"/>
    <property type="match status" value="1"/>
</dbReference>
<keyword evidence="1 12" id="KW-0240">DNA-directed RNA polymerase</keyword>